<dbReference type="EMBL" id="JBHTLN010000001">
    <property type="protein sequence ID" value="MFD1122485.1"/>
    <property type="molecule type" value="Genomic_DNA"/>
</dbReference>
<dbReference type="RefSeq" id="WP_379032951.1">
    <property type="nucleotide sequence ID" value="NZ_JBHTLN010000001.1"/>
</dbReference>
<keyword evidence="2" id="KW-1185">Reference proteome</keyword>
<accession>A0ABW3PDV0</accession>
<dbReference type="Pfam" id="PF20137">
    <property type="entry name" value="BubE"/>
    <property type="match status" value="1"/>
</dbReference>
<sequence length="141" mass="16263">MPQQLVPGVLYVSYEYHTAAHLCACGCGVKVRTPLGVSEWSIDEDYEGPSLWPSIGNWQQKCKSHYVIRRGEVVWADQWSERKIEAGRKKEILNREKYYKSLEIEAVQVNSPKFESVKTLSPQKAKGILDRILRWIIKLLS</sequence>
<name>A0ABW3PDV0_9PROT</name>
<evidence type="ECO:0000313" key="2">
    <source>
        <dbReference type="Proteomes" id="UP001597206"/>
    </source>
</evidence>
<dbReference type="Proteomes" id="UP001597206">
    <property type="component" value="Unassembled WGS sequence"/>
</dbReference>
<proteinExistence type="predicted"/>
<comment type="caution">
    <text evidence="1">The sequence shown here is derived from an EMBL/GenBank/DDBJ whole genome shotgun (WGS) entry which is preliminary data.</text>
</comment>
<protein>
    <submittedName>
        <fullName evidence="1">DUF6527 family protein</fullName>
    </submittedName>
</protein>
<gene>
    <name evidence="1" type="ORF">ACFQ2T_08230</name>
</gene>
<reference evidence="2" key="1">
    <citation type="journal article" date="2019" name="Int. J. Syst. Evol. Microbiol.">
        <title>The Global Catalogue of Microorganisms (GCM) 10K type strain sequencing project: providing services to taxonomists for standard genome sequencing and annotation.</title>
        <authorList>
            <consortium name="The Broad Institute Genomics Platform"/>
            <consortium name="The Broad Institute Genome Sequencing Center for Infectious Disease"/>
            <person name="Wu L."/>
            <person name="Ma J."/>
        </authorList>
    </citation>
    <scope>NUCLEOTIDE SEQUENCE [LARGE SCALE GENOMIC DNA]</scope>
    <source>
        <strain evidence="2">CCUG 58411</strain>
    </source>
</reference>
<organism evidence="1 2">
    <name type="scientific">Methylophilus flavus</name>
    <dbReference type="NCBI Taxonomy" id="640084"/>
    <lineage>
        <taxon>Bacteria</taxon>
        <taxon>Pseudomonadati</taxon>
        <taxon>Pseudomonadota</taxon>
        <taxon>Betaproteobacteria</taxon>
        <taxon>Nitrosomonadales</taxon>
        <taxon>Methylophilaceae</taxon>
        <taxon>Methylophilus</taxon>
    </lineage>
</organism>
<dbReference type="InterPro" id="IPR045384">
    <property type="entry name" value="DUF6527"/>
</dbReference>
<evidence type="ECO:0000313" key="1">
    <source>
        <dbReference type="EMBL" id="MFD1122485.1"/>
    </source>
</evidence>